<gene>
    <name evidence="1" type="ORF">HINF_LOCUS15154</name>
</gene>
<organism evidence="1 2">
    <name type="scientific">Hexamita inflata</name>
    <dbReference type="NCBI Taxonomy" id="28002"/>
    <lineage>
        <taxon>Eukaryota</taxon>
        <taxon>Metamonada</taxon>
        <taxon>Diplomonadida</taxon>
        <taxon>Hexamitidae</taxon>
        <taxon>Hexamitinae</taxon>
        <taxon>Hexamita</taxon>
    </lineage>
</organism>
<evidence type="ECO:0000313" key="1">
    <source>
        <dbReference type="EMBL" id="CAL5997251.1"/>
    </source>
</evidence>
<comment type="caution">
    <text evidence="1">The sequence shown here is derived from an EMBL/GenBank/DDBJ whole genome shotgun (WGS) entry which is preliminary data.</text>
</comment>
<dbReference type="Proteomes" id="UP001642409">
    <property type="component" value="Unassembled WGS sequence"/>
</dbReference>
<name>A0ABP1HQA0_9EUKA</name>
<sequence>MCRNIYKFNLYNLGECYNPDLSSSQLLPSDNIIKFGKARVQEVNLFSDKFNYAKSGRYQSDVYISLIKLSLKQSYFRFLSQEMLVISDIQLHQAQFSQISEE</sequence>
<evidence type="ECO:0000313" key="2">
    <source>
        <dbReference type="Proteomes" id="UP001642409"/>
    </source>
</evidence>
<keyword evidence="2" id="KW-1185">Reference proteome</keyword>
<accession>A0ABP1HQA0</accession>
<proteinExistence type="predicted"/>
<reference evidence="1 2" key="1">
    <citation type="submission" date="2024-07" db="EMBL/GenBank/DDBJ databases">
        <authorList>
            <person name="Akdeniz Z."/>
        </authorList>
    </citation>
    <scope>NUCLEOTIDE SEQUENCE [LARGE SCALE GENOMIC DNA]</scope>
</reference>
<dbReference type="EMBL" id="CAXDID020000036">
    <property type="protein sequence ID" value="CAL5997251.1"/>
    <property type="molecule type" value="Genomic_DNA"/>
</dbReference>
<protein>
    <submittedName>
        <fullName evidence="1">Hypothetical_protein</fullName>
    </submittedName>
</protein>